<dbReference type="RefSeq" id="WP_067757010.1">
    <property type="nucleotide sequence ID" value="NZ_CP015772.1"/>
</dbReference>
<evidence type="ECO:0000313" key="3">
    <source>
        <dbReference type="Proteomes" id="UP000077667"/>
    </source>
</evidence>
<dbReference type="InterPro" id="IPR018060">
    <property type="entry name" value="HTH_AraC"/>
</dbReference>
<evidence type="ECO:0000313" key="2">
    <source>
        <dbReference type="EMBL" id="ANH81871.1"/>
    </source>
</evidence>
<dbReference type="OrthoDB" id="635259at2"/>
<feature type="domain" description="HTH araC/xylS-type" evidence="1">
    <location>
        <begin position="131"/>
        <end position="238"/>
    </location>
</feature>
<name>A0A1A9I5C6_9BACT</name>
<dbReference type="SMART" id="SM00342">
    <property type="entry name" value="HTH_ARAC"/>
    <property type="match status" value="1"/>
</dbReference>
<dbReference type="STRING" id="1176587.A8C56_13610"/>
<protein>
    <submittedName>
        <fullName evidence="2">Transcriptional regulator</fullName>
    </submittedName>
</protein>
<dbReference type="Gene3D" id="1.10.10.60">
    <property type="entry name" value="Homeodomain-like"/>
    <property type="match status" value="1"/>
</dbReference>
<dbReference type="KEGG" id="nia:A8C56_13610"/>
<dbReference type="GO" id="GO:0043565">
    <property type="term" value="F:sequence-specific DNA binding"/>
    <property type="evidence" value="ECO:0007669"/>
    <property type="project" value="InterPro"/>
</dbReference>
<dbReference type="Proteomes" id="UP000077667">
    <property type="component" value="Chromosome"/>
</dbReference>
<reference evidence="2 3" key="1">
    <citation type="submission" date="2016-05" db="EMBL/GenBank/DDBJ databases">
        <title>Niabella ginsenosidivorans BS26 whole genome sequencing.</title>
        <authorList>
            <person name="Im W.T."/>
            <person name="Siddiqi M.Z."/>
        </authorList>
    </citation>
    <scope>NUCLEOTIDE SEQUENCE [LARGE SCALE GENOMIC DNA]</scope>
    <source>
        <strain evidence="2 3">BS26</strain>
    </source>
</reference>
<organism evidence="2 3">
    <name type="scientific">Niabella ginsenosidivorans</name>
    <dbReference type="NCBI Taxonomy" id="1176587"/>
    <lineage>
        <taxon>Bacteria</taxon>
        <taxon>Pseudomonadati</taxon>
        <taxon>Bacteroidota</taxon>
        <taxon>Chitinophagia</taxon>
        <taxon>Chitinophagales</taxon>
        <taxon>Chitinophagaceae</taxon>
        <taxon>Niabella</taxon>
    </lineage>
</organism>
<keyword evidence="3" id="KW-1185">Reference proteome</keyword>
<dbReference type="GO" id="GO:0003700">
    <property type="term" value="F:DNA-binding transcription factor activity"/>
    <property type="evidence" value="ECO:0007669"/>
    <property type="project" value="InterPro"/>
</dbReference>
<dbReference type="Pfam" id="PF20240">
    <property type="entry name" value="DUF6597"/>
    <property type="match status" value="1"/>
</dbReference>
<dbReference type="InterPro" id="IPR046532">
    <property type="entry name" value="DUF6597"/>
</dbReference>
<dbReference type="AlphaFoldDB" id="A0A1A9I5C6"/>
<gene>
    <name evidence="2" type="ORF">A8C56_13610</name>
</gene>
<proteinExistence type="predicted"/>
<accession>A0A1A9I5C6</accession>
<dbReference type="EMBL" id="CP015772">
    <property type="protein sequence ID" value="ANH81871.1"/>
    <property type="molecule type" value="Genomic_DNA"/>
</dbReference>
<dbReference type="PROSITE" id="PS01124">
    <property type="entry name" value="HTH_ARAC_FAMILY_2"/>
    <property type="match status" value="1"/>
</dbReference>
<evidence type="ECO:0000259" key="1">
    <source>
        <dbReference type="PROSITE" id="PS01124"/>
    </source>
</evidence>
<sequence length="252" mass="29054">MLTNQIEWEKNQPPDALKDFVESFWMLANHSDTEHQIIVLPDGRLDIIFSMTTDKNIFATLKGLETEPQQTSILPKTRLLAVSFKLLAVEYLLDKKVDSLLNLGIRFPAGFWDITANDCGNFDLFSNKIAAKITSLIKPNIDNRKRQLFELIDASNGTLTVKELSERVFWSSRQINRYFNHTFGISLKSYCKIFRFKSSLSHIKKGKLFPELNYSDQNHFIKEVKKMSGVTPKELSKNENDRFLLLSTLQTV</sequence>